<sequence length="393" mass="42643">MRLPASISQSVQRAVSGMVDPEFLSQLIGDIYDAALDSSLWVGVLEQATQFIGGTAAGIYWKDITVQGELHYVYNVEPSSVDAYFKKYIRFDPSLTAQFFFKVGEIYNTTNVLPYDEFVETTFYKEWVKPNGWADHLAATLDKSATSFAQFGVFRNERQGLADDDMRQRMHLLVPHMRRAVSIGNVIDLQKEKAGSLSDALNGLDAGVFLLDKHGHIAFSNIAAQALLDDATILRTVNNNLSAVDPHAAQLLRNVLAAASGGDGAVGVDGVAIPLSSKLGQNWVADILPLTSGARRQIGGRHSAVAAVFVRKVSMAAPYSIEVAVRQFRLTPSEVRVLDAVLKVSGVPKMAETLGISEATVKTHLQNIFGKTGVRRQADLIKLIAADARPFAG</sequence>
<dbReference type="InterPro" id="IPR036388">
    <property type="entry name" value="WH-like_DNA-bd_sf"/>
</dbReference>
<dbReference type="Pfam" id="PF00196">
    <property type="entry name" value="GerE"/>
    <property type="match status" value="1"/>
</dbReference>
<evidence type="ECO:0000256" key="1">
    <source>
        <dbReference type="ARBA" id="ARBA00023015"/>
    </source>
</evidence>
<dbReference type="GO" id="GO:0003677">
    <property type="term" value="F:DNA binding"/>
    <property type="evidence" value="ECO:0007669"/>
    <property type="project" value="UniProtKB-KW"/>
</dbReference>
<dbReference type="InterPro" id="IPR016032">
    <property type="entry name" value="Sig_transdc_resp-reg_C-effctor"/>
</dbReference>
<dbReference type="GO" id="GO:0006355">
    <property type="term" value="P:regulation of DNA-templated transcription"/>
    <property type="evidence" value="ECO:0007669"/>
    <property type="project" value="InterPro"/>
</dbReference>
<accession>A0A5S4WRL5</accession>
<keyword evidence="2" id="KW-0238">DNA-binding</keyword>
<name>A0A5S4WRL5_9BRAD</name>
<evidence type="ECO:0000256" key="2">
    <source>
        <dbReference type="ARBA" id="ARBA00023125"/>
    </source>
</evidence>
<evidence type="ECO:0000259" key="4">
    <source>
        <dbReference type="PROSITE" id="PS50043"/>
    </source>
</evidence>
<dbReference type="SUPFAM" id="SSF46894">
    <property type="entry name" value="C-terminal effector domain of the bipartite response regulators"/>
    <property type="match status" value="1"/>
</dbReference>
<reference evidence="5 6" key="1">
    <citation type="submission" date="2019-08" db="EMBL/GenBank/DDBJ databases">
        <title>Bradyrhizobium hipponensis sp. nov., a rhizobium isolated from a Lupinus angustifolius root nodule in Tunisia.</title>
        <authorList>
            <person name="Off K."/>
            <person name="Rejili M."/>
            <person name="Mars M."/>
            <person name="Brachmann A."/>
            <person name="Marin M."/>
        </authorList>
    </citation>
    <scope>NUCLEOTIDE SEQUENCE [LARGE SCALE GENOMIC DNA]</scope>
    <source>
        <strain evidence="5 6">CTAW11</strain>
    </source>
</reference>
<dbReference type="InterPro" id="IPR000792">
    <property type="entry name" value="Tscrpt_reg_LuxR_C"/>
</dbReference>
<dbReference type="Gene3D" id="1.10.10.10">
    <property type="entry name" value="Winged helix-like DNA-binding domain superfamily/Winged helix DNA-binding domain"/>
    <property type="match status" value="1"/>
</dbReference>
<evidence type="ECO:0000256" key="3">
    <source>
        <dbReference type="ARBA" id="ARBA00023163"/>
    </source>
</evidence>
<proteinExistence type="predicted"/>
<keyword evidence="1" id="KW-0805">Transcription regulation</keyword>
<keyword evidence="3" id="KW-0804">Transcription</keyword>
<dbReference type="SMART" id="SM00421">
    <property type="entry name" value="HTH_LUXR"/>
    <property type="match status" value="1"/>
</dbReference>
<feature type="domain" description="HTH luxR-type" evidence="4">
    <location>
        <begin position="323"/>
        <end position="388"/>
    </location>
</feature>
<dbReference type="OrthoDB" id="5497412at2"/>
<evidence type="ECO:0000313" key="6">
    <source>
        <dbReference type="Proteomes" id="UP000324853"/>
    </source>
</evidence>
<dbReference type="PROSITE" id="PS50043">
    <property type="entry name" value="HTH_LUXR_2"/>
    <property type="match status" value="1"/>
</dbReference>
<dbReference type="EMBL" id="VSSR01000029">
    <property type="protein sequence ID" value="TYL83252.1"/>
    <property type="molecule type" value="Genomic_DNA"/>
</dbReference>
<organism evidence="5 6">
    <name type="scientific">Bradyrhizobium cytisi</name>
    <dbReference type="NCBI Taxonomy" id="515489"/>
    <lineage>
        <taxon>Bacteria</taxon>
        <taxon>Pseudomonadati</taxon>
        <taxon>Pseudomonadota</taxon>
        <taxon>Alphaproteobacteria</taxon>
        <taxon>Hyphomicrobiales</taxon>
        <taxon>Nitrobacteraceae</taxon>
        <taxon>Bradyrhizobium</taxon>
    </lineage>
</organism>
<dbReference type="PANTHER" id="PTHR44688:SF16">
    <property type="entry name" value="DNA-BINDING TRANSCRIPTIONAL ACTIVATOR DEVR_DOSR"/>
    <property type="match status" value="1"/>
</dbReference>
<protein>
    <submittedName>
        <fullName evidence="5">Helix-turn-helix transcriptional regulator</fullName>
    </submittedName>
</protein>
<comment type="caution">
    <text evidence="5">The sequence shown here is derived from an EMBL/GenBank/DDBJ whole genome shotgun (WGS) entry which is preliminary data.</text>
</comment>
<dbReference type="AlphaFoldDB" id="A0A5S4WRL5"/>
<dbReference type="Proteomes" id="UP000324853">
    <property type="component" value="Unassembled WGS sequence"/>
</dbReference>
<evidence type="ECO:0000313" key="5">
    <source>
        <dbReference type="EMBL" id="TYL83252.1"/>
    </source>
</evidence>
<keyword evidence="6" id="KW-1185">Reference proteome</keyword>
<gene>
    <name evidence="5" type="ORF">FXB38_18430</name>
</gene>
<dbReference type="PANTHER" id="PTHR44688">
    <property type="entry name" value="DNA-BINDING TRANSCRIPTIONAL ACTIVATOR DEVR_DOSR"/>
    <property type="match status" value="1"/>
</dbReference>